<name>A0ABY7UPI5_9RHOB</name>
<reference evidence="1 2" key="1">
    <citation type="submission" date="2023-02" db="EMBL/GenBank/DDBJ databases">
        <title>Whole genome sequenc of Paracoccus marcusii MBLB0836.</title>
        <authorList>
            <person name="Seo M.-J."/>
            <person name="Cho E.-S."/>
            <person name="Hwang C.Y."/>
        </authorList>
    </citation>
    <scope>NUCLEOTIDE SEQUENCE [LARGE SCALE GENOMIC DNA]</scope>
    <source>
        <strain evidence="1 2">MBLB0836</strain>
    </source>
</reference>
<dbReference type="RefSeq" id="WP_273743014.1">
    <property type="nucleotide sequence ID" value="NZ_CP117466.1"/>
</dbReference>
<accession>A0ABY7UPI5</accession>
<evidence type="ECO:0000313" key="1">
    <source>
        <dbReference type="EMBL" id="WDA11853.1"/>
    </source>
</evidence>
<protein>
    <submittedName>
        <fullName evidence="1">Uncharacterized protein</fullName>
    </submittedName>
</protein>
<gene>
    <name evidence="1" type="ORF">PRL19_11165</name>
</gene>
<proteinExistence type="predicted"/>
<evidence type="ECO:0000313" key="2">
    <source>
        <dbReference type="Proteomes" id="UP001216899"/>
    </source>
</evidence>
<organism evidence="1 2">
    <name type="scientific">Paracoccus marcusii</name>
    <dbReference type="NCBI Taxonomy" id="59779"/>
    <lineage>
        <taxon>Bacteria</taxon>
        <taxon>Pseudomonadati</taxon>
        <taxon>Pseudomonadota</taxon>
        <taxon>Alphaproteobacteria</taxon>
        <taxon>Rhodobacterales</taxon>
        <taxon>Paracoccaceae</taxon>
        <taxon>Paracoccus</taxon>
    </lineage>
</organism>
<dbReference type="EMBL" id="CP117466">
    <property type="protein sequence ID" value="WDA11853.1"/>
    <property type="molecule type" value="Genomic_DNA"/>
</dbReference>
<keyword evidence="2" id="KW-1185">Reference proteome</keyword>
<dbReference type="Proteomes" id="UP001216899">
    <property type="component" value="Chromosome"/>
</dbReference>
<sequence length="228" mass="25924">MRGKLAHSEMHKVLNGIRARYKTEIEAARKSVMTVEGTSLKGGAMTFDDFLEEADYAVIEDAYRRTGRAIIRDLATTYSDYLARHGGKADDMETALMEAHVSIAALGLVPQVRETLEAEAEKLANQWLTRFRVEIKDLSDERQDVYRQIREMSANPMDVDLARPTSRMQATTIREANGTKTPLPTFERHLLCDEQGLFPEDFNSWVTCPPERPSVYCRVCFITKEQTT</sequence>